<keyword evidence="7" id="KW-0539">Nucleus</keyword>
<keyword evidence="2" id="KW-0479">Metal-binding</keyword>
<evidence type="ECO:0000256" key="2">
    <source>
        <dbReference type="ARBA" id="ARBA00022723"/>
    </source>
</evidence>
<dbReference type="GO" id="GO:0008270">
    <property type="term" value="F:zinc ion binding"/>
    <property type="evidence" value="ECO:0007669"/>
    <property type="project" value="UniProtKB-KW"/>
</dbReference>
<keyword evidence="3" id="KW-0863">Zinc-finger</keyword>
<dbReference type="PANTHER" id="PTHR46179:SF13">
    <property type="entry name" value="C2H2-TYPE DOMAIN-CONTAINING PROTEIN"/>
    <property type="match status" value="1"/>
</dbReference>
<evidence type="ECO:0000256" key="1">
    <source>
        <dbReference type="ARBA" id="ARBA00004123"/>
    </source>
</evidence>
<evidence type="ECO:0000256" key="7">
    <source>
        <dbReference type="ARBA" id="ARBA00023242"/>
    </source>
</evidence>
<dbReference type="GeneID" id="54415231"/>
<dbReference type="InterPro" id="IPR051061">
    <property type="entry name" value="Zinc_finger_trans_reg"/>
</dbReference>
<dbReference type="GO" id="GO:0005634">
    <property type="term" value="C:nucleus"/>
    <property type="evidence" value="ECO:0007669"/>
    <property type="project" value="UniProtKB-SubCell"/>
</dbReference>
<keyword evidence="10" id="KW-1185">Reference proteome</keyword>
<keyword evidence="5" id="KW-0805">Transcription regulation</keyword>
<sequence length="528" mass="58956">MSAITDEPVFKCRSPGCTYSYKKLKWTLEHMKNVHDYCVKCDELFNDWQQMVDHKITDERHTEDPDEVPICHICGTEFAEKIERVQHFTRFHPLIHSVNCVGCGKPFGTPAAYVNHLEKGFCKKITSDRFYGRVQHKSIVKTIMTDPDAARLVFAKDFSGAAEDANDVTSPVGGIEAVVDDKSPPSIKEASMEEATAVKTARSNEGMDEVEMPTLGLDDPDIPFVNWDDDDDPYGLKLSHPPVLSVSKATFPVSPVQDELKATSPVTPIEAEIKTVHPLPVEPIAAPTESKALGDVELPPELLAKFMAADGNIMDDLMGGLEEMGLLSVNDDAHHQRQPRAEPTEQLVHRTHGWEKALTVEYKSRVDLVPYGNNSIFKLETWDPNHPDFNCDPFYNPIQECYACPYPSCSDTLPSKENVKAHFATIHAIRFAGCPICQRRFKSFAGLTAHVTAPDNRRCSIGHSNKFNEYLDQITGGFVTMEETCGREGEGQEYEVVKRYSEAKPVGWDQEMGRRKNVVVGRPALSST</sequence>
<evidence type="ECO:0000256" key="4">
    <source>
        <dbReference type="ARBA" id="ARBA00022833"/>
    </source>
</evidence>
<dbReference type="Proteomes" id="UP000504638">
    <property type="component" value="Unplaced"/>
</dbReference>
<evidence type="ECO:0000256" key="5">
    <source>
        <dbReference type="ARBA" id="ARBA00023015"/>
    </source>
</evidence>
<evidence type="ECO:0000256" key="3">
    <source>
        <dbReference type="ARBA" id="ARBA00022771"/>
    </source>
</evidence>
<feature type="domain" description="C2H2-type" evidence="8">
    <location>
        <begin position="404"/>
        <end position="427"/>
    </location>
</feature>
<evidence type="ECO:0000313" key="10">
    <source>
        <dbReference type="Proteomes" id="UP000504638"/>
    </source>
</evidence>
<proteinExistence type="predicted"/>
<keyword evidence="4" id="KW-0862">Zinc</keyword>
<evidence type="ECO:0000313" key="9">
    <source>
        <dbReference type="EMBL" id="KAF1815106.1"/>
    </source>
</evidence>
<dbReference type="AlphaFoldDB" id="A0A6G1GB00"/>
<reference evidence="9 11" key="1">
    <citation type="submission" date="2020-01" db="EMBL/GenBank/DDBJ databases">
        <authorList>
            <consortium name="DOE Joint Genome Institute"/>
            <person name="Haridas S."/>
            <person name="Albert R."/>
            <person name="Binder M."/>
            <person name="Bloem J."/>
            <person name="Labutti K."/>
            <person name="Salamov A."/>
            <person name="Andreopoulos B."/>
            <person name="Baker S.E."/>
            <person name="Barry K."/>
            <person name="Bills G."/>
            <person name="Bluhm B.H."/>
            <person name="Cannon C."/>
            <person name="Castanera R."/>
            <person name="Culley D.E."/>
            <person name="Daum C."/>
            <person name="Ezra D."/>
            <person name="Gonzalez J.B."/>
            <person name="Henrissat B."/>
            <person name="Kuo A."/>
            <person name="Liang C."/>
            <person name="Lipzen A."/>
            <person name="Lutzoni F."/>
            <person name="Magnuson J."/>
            <person name="Mondo S."/>
            <person name="Nolan M."/>
            <person name="Ohm R."/>
            <person name="Pangilinan J."/>
            <person name="Park H.-J."/>
            <person name="Ramirez L."/>
            <person name="Alfaro M."/>
            <person name="Sun H."/>
            <person name="Tritt A."/>
            <person name="Yoshinaga Y."/>
            <person name="Zwiers L.-H."/>
            <person name="Turgeon B.G."/>
            <person name="Goodwin S.B."/>
            <person name="Spatafora J.W."/>
            <person name="Crous P.W."/>
            <person name="Grigoriev I.V."/>
        </authorList>
    </citation>
    <scope>NUCLEOTIDE SEQUENCE</scope>
    <source>
        <strain evidence="9 11">CBS 781.70</strain>
    </source>
</reference>
<feature type="domain" description="C2H2-type" evidence="8">
    <location>
        <begin position="12"/>
        <end position="35"/>
    </location>
</feature>
<keyword evidence="6" id="KW-0804">Transcription</keyword>
<dbReference type="PROSITE" id="PS00028">
    <property type="entry name" value="ZINC_FINGER_C2H2_1"/>
    <property type="match status" value="2"/>
</dbReference>
<dbReference type="EMBL" id="ML975152">
    <property type="protein sequence ID" value="KAF1815106.1"/>
    <property type="molecule type" value="Genomic_DNA"/>
</dbReference>
<reference evidence="11" key="3">
    <citation type="submission" date="2025-04" db="UniProtKB">
        <authorList>
            <consortium name="RefSeq"/>
        </authorList>
    </citation>
    <scope>IDENTIFICATION</scope>
    <source>
        <strain evidence="11">CBS 781.70</strain>
    </source>
</reference>
<evidence type="ECO:0000256" key="6">
    <source>
        <dbReference type="ARBA" id="ARBA00023163"/>
    </source>
</evidence>
<gene>
    <name evidence="9 11" type="ORF">P152DRAFT_245958</name>
</gene>
<name>A0A6G1GB00_9PEZI</name>
<dbReference type="PANTHER" id="PTHR46179">
    <property type="entry name" value="ZINC FINGER PROTEIN"/>
    <property type="match status" value="1"/>
</dbReference>
<dbReference type="SMART" id="SM00355">
    <property type="entry name" value="ZnF_C2H2"/>
    <property type="match status" value="5"/>
</dbReference>
<dbReference type="OrthoDB" id="8117402at2759"/>
<evidence type="ECO:0000313" key="11">
    <source>
        <dbReference type="RefSeq" id="XP_033536737.1"/>
    </source>
</evidence>
<dbReference type="GO" id="GO:0006357">
    <property type="term" value="P:regulation of transcription by RNA polymerase II"/>
    <property type="evidence" value="ECO:0007669"/>
    <property type="project" value="TreeGrafter"/>
</dbReference>
<reference evidence="11" key="2">
    <citation type="submission" date="2020-04" db="EMBL/GenBank/DDBJ databases">
        <authorList>
            <consortium name="NCBI Genome Project"/>
        </authorList>
    </citation>
    <scope>NUCLEOTIDE SEQUENCE</scope>
    <source>
        <strain evidence="11">CBS 781.70</strain>
    </source>
</reference>
<evidence type="ECO:0000259" key="8">
    <source>
        <dbReference type="PROSITE" id="PS00028"/>
    </source>
</evidence>
<accession>A0A6G1GB00</accession>
<protein>
    <recommendedName>
        <fullName evidence="8">C2H2-type domain-containing protein</fullName>
    </recommendedName>
</protein>
<dbReference type="InterPro" id="IPR013087">
    <property type="entry name" value="Znf_C2H2_type"/>
</dbReference>
<dbReference type="RefSeq" id="XP_033536737.1">
    <property type="nucleotide sequence ID" value="XM_033674661.1"/>
</dbReference>
<organism evidence="9">
    <name type="scientific">Eremomyces bilateralis CBS 781.70</name>
    <dbReference type="NCBI Taxonomy" id="1392243"/>
    <lineage>
        <taxon>Eukaryota</taxon>
        <taxon>Fungi</taxon>
        <taxon>Dikarya</taxon>
        <taxon>Ascomycota</taxon>
        <taxon>Pezizomycotina</taxon>
        <taxon>Dothideomycetes</taxon>
        <taxon>Dothideomycetes incertae sedis</taxon>
        <taxon>Eremomycetales</taxon>
        <taxon>Eremomycetaceae</taxon>
        <taxon>Eremomyces</taxon>
    </lineage>
</organism>
<dbReference type="Gene3D" id="3.30.160.60">
    <property type="entry name" value="Classic Zinc Finger"/>
    <property type="match status" value="1"/>
</dbReference>
<comment type="subcellular location">
    <subcellularLocation>
        <location evidence="1">Nucleus</location>
    </subcellularLocation>
</comment>